<proteinExistence type="predicted"/>
<evidence type="ECO:0000256" key="1">
    <source>
        <dbReference type="SAM" id="SignalP"/>
    </source>
</evidence>
<feature type="chain" id="PRO_5015453706" evidence="1">
    <location>
        <begin position="20"/>
        <end position="581"/>
    </location>
</feature>
<accession>A0A2S4W6A4</accession>
<protein>
    <submittedName>
        <fullName evidence="2">Uncharacterized protein</fullName>
    </submittedName>
</protein>
<dbReference type="VEuPathDB" id="FungiDB:PSTT_00549"/>
<dbReference type="VEuPathDB" id="FungiDB:PSHT_13514"/>
<keyword evidence="1" id="KW-0732">Signal</keyword>
<organism evidence="2 3">
    <name type="scientific">Puccinia striiformis</name>
    <dbReference type="NCBI Taxonomy" id="27350"/>
    <lineage>
        <taxon>Eukaryota</taxon>
        <taxon>Fungi</taxon>
        <taxon>Dikarya</taxon>
        <taxon>Basidiomycota</taxon>
        <taxon>Pucciniomycotina</taxon>
        <taxon>Pucciniomycetes</taxon>
        <taxon>Pucciniales</taxon>
        <taxon>Pucciniaceae</taxon>
        <taxon>Puccinia</taxon>
    </lineage>
</organism>
<comment type="caution">
    <text evidence="2">The sequence shown here is derived from an EMBL/GenBank/DDBJ whole genome shotgun (WGS) entry which is preliminary data.</text>
</comment>
<evidence type="ECO:0000313" key="2">
    <source>
        <dbReference type="EMBL" id="POW17217.1"/>
    </source>
</evidence>
<dbReference type="AlphaFoldDB" id="A0A2S4W6A4"/>
<evidence type="ECO:0000313" key="3">
    <source>
        <dbReference type="Proteomes" id="UP000239156"/>
    </source>
</evidence>
<name>A0A2S4W6A4_9BASI</name>
<dbReference type="EMBL" id="PKSL01000003">
    <property type="protein sequence ID" value="POW17217.1"/>
    <property type="molecule type" value="Genomic_DNA"/>
</dbReference>
<reference evidence="2" key="1">
    <citation type="submission" date="2017-12" db="EMBL/GenBank/DDBJ databases">
        <title>Gene loss provides genomic basis for host adaptation in cereal stripe rust fungi.</title>
        <authorList>
            <person name="Xia C."/>
        </authorList>
    </citation>
    <scope>NUCLEOTIDE SEQUENCE [LARGE SCALE GENOMIC DNA]</scope>
    <source>
        <strain evidence="2">93-210</strain>
    </source>
</reference>
<dbReference type="Proteomes" id="UP000239156">
    <property type="component" value="Unassembled WGS sequence"/>
</dbReference>
<feature type="signal peptide" evidence="1">
    <location>
        <begin position="1"/>
        <end position="19"/>
    </location>
</feature>
<keyword evidence="3" id="KW-1185">Reference proteome</keyword>
<gene>
    <name evidence="2" type="ORF">PSTT_00549</name>
</gene>
<sequence>MAKLRSLVFVTCSLHLVQCSMMNEVGIKIPESERSIGRTITSTVNCDGDSTGSWGSRGALKRSRKETLATDPCSPSVEVLLSLPSTAALNLGYVADRDRKNSRIKIGEAEKVRQCTFETISKFKSWAADFLSFQEDPAPKNHSEERLDSLVESVSNLFQQKITELEGQPAKLHSYGQDTHAPSSVSMTETWLSSVADIDRVWESLNPREENAIDVMKNGVTLMIDFFIDVQRLEIISKEDLSNFLNQKNQGKLISSYAINGFPRNPSTIARCLHELQRTTEPPGRPCYQENEKAFARLVQYLSLLQLIRMLNEDTWKHVEFDYLKVCLTDIQGQTVNGFSKLKKEFLTVASPENSERSPAGLDLFLYEWVKCATAPRWLRPAEPTDKELIEYKRLDDMFSHVMHYHKHELTLNCLEGMKSHALEVHALEEGVNLLSSVYQLLYWRRDQVYTHLGHKPQQPDFLMDSNGYRKITRFRGAQRSPKFEEDFGEASSQEEPRNLSLRERLEAGTSQVQASIRKVKYQLKRYLRKFKSLEPDGRKQSYYNLIDHFSILSERLLKEKDHEFAELYSSKVKSVNSSIR</sequence>